<evidence type="ECO:0000259" key="3">
    <source>
        <dbReference type="Pfam" id="PF19078"/>
    </source>
</evidence>
<name>B5W3A2_LIMMA</name>
<dbReference type="PANTHER" id="PTHR34677:SF3">
    <property type="entry name" value="BACTERIAL IG-LIKE DOMAIN-CONTAINING PROTEIN"/>
    <property type="match status" value="1"/>
</dbReference>
<feature type="compositionally biased region" description="Pro residues" evidence="1">
    <location>
        <begin position="904"/>
        <end position="917"/>
    </location>
</feature>
<sequence>MGIQFVYASDQRSEPGVLGEPLESLTVLPGEEFTIFIIYDTQDATGQGSAFNEQVSGIGFFTLFNDNQLQLIEVADVLQTGQFPGLSVDPSASESLIDDADNRDGDPETNKALQGSWVDFGGQWTGDGTQPATLYSLTFNTVNDFDGTSINFSATDIAPGFQFDSRSLRLEPRVPPSSFTIEPLQGLETTEAGGTTEFTVVLDSEPTADVTLSIVSNDESEGTVAVNELVFNPENWETPQTVTITGVDDNIDDGDQEFTITVGPAISQDPAFSGLPAQTVSVTNIDNDTAGVSINPTDFTIAQVGETAEFEVSLTSEPIAPVQFEVVISEPLVTVNPGSLDFTAENWDIPQSVTITREAGDEGQLQISLNPTSDDPNYNEIPVDPVQVNNPPVVPDDDPDPELLTVNITSDADIATGDVVFTFTFSAAVTDFTVDDINVTNGTRGELTTVSPSEYTLLVTPSPNFEGNLTVEVAPEAATDAAGNLLVAPAPFEQVVDTLAPTVNITSDADIATGDVVFTFTFSEAVTDFTVDDITVTNGTRGELTTVSSSEYTLLVTPSPNFEGNLTVEVAPEAATDAAGNLLVAPAPFEQRVDTLAPTVNITSDADIATGDVVFTFTFSEAVTDFTVDDINVTNGTRGELTTVSPSEYTLLVTPNPNFEGNLTVEVAPEAATDAAGNLLVAPAPFVQEVDTVPPNNPPEPQDDEFRGFLNQALTIAVADLLANDTDPDGDVLTVTGVSNPENATVRLDGDNVIFTPQADFTGNAGFVYTVSDGTDTATANVTVTVNPTPGVTVEPTANLVTAEDGQTDRFTVVLDSPPTANVSIGVSSSNPQEGVVSPNQLVFTPANWNQAQTVTVTGVPDDGRVDGDQPYQIILAPTVSSDPLFDGLNVPDVSVLNLDLDVAPPPPPPVQPPQVQPPEVEQPEVEQPEVEQPTIPPIDINSVRPPIPGIPDANLGFITQASLEFPNQLFGTDDPDFILGSASDETLLGFQGNDFLQGTAGNNTLFGGQGNDTLVGGNGNDVLFGNKDDDILFGQGGNDTLFGGQGNDTLIGGAGNNELWGDKGNDVLYGGMRGIDTLRGGEGNDTFILVPGDGYSVVADFQMNQDLIILPGTPANYEIGDLPQGFANATAIYQVNPPNSETPRELVGVLQGLTDISLQNDNIFRFV</sequence>
<evidence type="ECO:0000259" key="2">
    <source>
        <dbReference type="Pfam" id="PF17892"/>
    </source>
</evidence>
<protein>
    <submittedName>
        <fullName evidence="4">Hemolysin-type calcium-binding region</fullName>
    </submittedName>
</protein>
<dbReference type="PROSITE" id="PS00330">
    <property type="entry name" value="HEMOLYSIN_CALCIUM"/>
    <property type="match status" value="1"/>
</dbReference>
<reference evidence="4 5" key="1">
    <citation type="journal article" date="2011" name="Appl. Environ. Microbiol.">
        <title>Contribution of a Sodium Ion Gradient to Energy Conservation during Fermentation in the Cyanobacterium Arthrospira (Spirulina) maxima CS-328.</title>
        <authorList>
            <person name="Carrieri D."/>
            <person name="Ananyev G."/>
            <person name="Lenz O."/>
            <person name="Bryant D.A."/>
            <person name="Dismukes G.C."/>
        </authorList>
    </citation>
    <scope>NUCLEOTIDE SEQUENCE [LARGE SCALE GENOMIC DNA]</scope>
    <source>
        <strain evidence="4 5">CS-328</strain>
    </source>
</reference>
<dbReference type="Pfam" id="PF17892">
    <property type="entry name" value="Cadherin_5"/>
    <property type="match status" value="1"/>
</dbReference>
<evidence type="ECO:0000313" key="4">
    <source>
        <dbReference type="EMBL" id="EDZ94020.1"/>
    </source>
</evidence>
<dbReference type="PRINTS" id="PR00313">
    <property type="entry name" value="CABNDNGRPT"/>
</dbReference>
<dbReference type="InterPro" id="IPR044048">
    <property type="entry name" value="Big_12"/>
</dbReference>
<feature type="region of interest" description="Disordered" evidence="1">
    <location>
        <begin position="902"/>
        <end position="941"/>
    </location>
</feature>
<feature type="domain" description="Bacterial Ig-like" evidence="3">
    <location>
        <begin position="497"/>
        <end position="582"/>
    </location>
</feature>
<dbReference type="Pfam" id="PF19078">
    <property type="entry name" value="Big_12"/>
    <property type="match status" value="3"/>
</dbReference>
<dbReference type="Gene3D" id="2.60.40.2810">
    <property type="match status" value="1"/>
</dbReference>
<dbReference type="InterPro" id="IPR018511">
    <property type="entry name" value="Hemolysin-typ_Ca-bd_CS"/>
</dbReference>
<accession>B5W3A2</accession>
<dbReference type="PANTHER" id="PTHR34677">
    <property type="match status" value="1"/>
</dbReference>
<proteinExistence type="predicted"/>
<dbReference type="InterPro" id="IPR001343">
    <property type="entry name" value="Hemolysn_Ca-bd"/>
</dbReference>
<dbReference type="EMBL" id="ABYK01000024">
    <property type="protein sequence ID" value="EDZ94020.1"/>
    <property type="molecule type" value="Genomic_DNA"/>
</dbReference>
<feature type="region of interest" description="Disordered" evidence="1">
    <location>
        <begin position="89"/>
        <end position="109"/>
    </location>
</feature>
<dbReference type="InterPro" id="IPR041690">
    <property type="entry name" value="Cadherin_5"/>
</dbReference>
<dbReference type="AlphaFoldDB" id="B5W3A2"/>
<dbReference type="InterPro" id="IPR011049">
    <property type="entry name" value="Serralysin-like_metalloprot_C"/>
</dbReference>
<comment type="caution">
    <text evidence="4">The sequence shown here is derived from an EMBL/GenBank/DDBJ whole genome shotgun (WGS) entry which is preliminary data.</text>
</comment>
<dbReference type="Proteomes" id="UP000004061">
    <property type="component" value="Unassembled WGS sequence"/>
</dbReference>
<dbReference type="Pfam" id="PF00353">
    <property type="entry name" value="HemolysinCabind"/>
    <property type="match status" value="2"/>
</dbReference>
<evidence type="ECO:0000256" key="1">
    <source>
        <dbReference type="SAM" id="MobiDB-lite"/>
    </source>
</evidence>
<dbReference type="Gene3D" id="2.150.10.10">
    <property type="entry name" value="Serralysin-like metalloprotease, C-terminal"/>
    <property type="match status" value="2"/>
</dbReference>
<keyword evidence="5" id="KW-1185">Reference proteome</keyword>
<dbReference type="SUPFAM" id="SSF51120">
    <property type="entry name" value="beta-Roll"/>
    <property type="match status" value="1"/>
</dbReference>
<organism evidence="4 5">
    <name type="scientific">Limnospira maxima CS-328</name>
    <dbReference type="NCBI Taxonomy" id="513049"/>
    <lineage>
        <taxon>Bacteria</taxon>
        <taxon>Bacillati</taxon>
        <taxon>Cyanobacteriota</taxon>
        <taxon>Cyanophyceae</taxon>
        <taxon>Oscillatoriophycideae</taxon>
        <taxon>Oscillatoriales</taxon>
        <taxon>Sirenicapillariaceae</taxon>
        <taxon>Limnospira</taxon>
    </lineage>
</organism>
<feature type="domain" description="Bacterial Ig-like" evidence="3">
    <location>
        <begin position="594"/>
        <end position="679"/>
    </location>
</feature>
<dbReference type="InterPro" id="IPR038081">
    <property type="entry name" value="CalX-like_sf"/>
</dbReference>
<gene>
    <name evidence="4" type="ORF">AmaxDRAFT_3250</name>
</gene>
<evidence type="ECO:0000313" key="5">
    <source>
        <dbReference type="Proteomes" id="UP000004061"/>
    </source>
</evidence>
<feature type="compositionally biased region" description="Basic and acidic residues" evidence="1">
    <location>
        <begin position="100"/>
        <end position="109"/>
    </location>
</feature>
<feature type="domain" description="Bacterial Ig-like" evidence="3">
    <location>
        <begin position="405"/>
        <end position="485"/>
    </location>
</feature>
<dbReference type="RefSeq" id="WP_006669663.1">
    <property type="nucleotide sequence ID" value="NZ_ABYK01000024.1"/>
</dbReference>
<dbReference type="SUPFAM" id="SSF141072">
    <property type="entry name" value="CalX-like"/>
    <property type="match status" value="1"/>
</dbReference>
<dbReference type="GO" id="GO:0005509">
    <property type="term" value="F:calcium ion binding"/>
    <property type="evidence" value="ECO:0007669"/>
    <property type="project" value="InterPro"/>
</dbReference>
<feature type="domain" description="Cadherin-like" evidence="2">
    <location>
        <begin position="697"/>
        <end position="787"/>
    </location>
</feature>